<proteinExistence type="predicted"/>
<gene>
    <name evidence="1" type="ORF">PGLA2088_LOCUS48948</name>
</gene>
<accession>A0A813LPR8</accession>
<name>A0A813LPR8_POLGL</name>
<dbReference type="AlphaFoldDB" id="A0A813LPR8"/>
<protein>
    <submittedName>
        <fullName evidence="1">Uncharacterized protein</fullName>
    </submittedName>
</protein>
<reference evidence="1" key="1">
    <citation type="submission" date="2021-02" db="EMBL/GenBank/DDBJ databases">
        <authorList>
            <person name="Dougan E. K."/>
            <person name="Rhodes N."/>
            <person name="Thang M."/>
            <person name="Chan C."/>
        </authorList>
    </citation>
    <scope>NUCLEOTIDE SEQUENCE</scope>
</reference>
<organism evidence="1 2">
    <name type="scientific">Polarella glacialis</name>
    <name type="common">Dinoflagellate</name>
    <dbReference type="NCBI Taxonomy" id="89957"/>
    <lineage>
        <taxon>Eukaryota</taxon>
        <taxon>Sar</taxon>
        <taxon>Alveolata</taxon>
        <taxon>Dinophyceae</taxon>
        <taxon>Suessiales</taxon>
        <taxon>Suessiaceae</taxon>
        <taxon>Polarella</taxon>
    </lineage>
</organism>
<dbReference type="EMBL" id="CAJNNW010036839">
    <property type="protein sequence ID" value="CAE8737883.1"/>
    <property type="molecule type" value="Genomic_DNA"/>
</dbReference>
<dbReference type="Proteomes" id="UP000626109">
    <property type="component" value="Unassembled WGS sequence"/>
</dbReference>
<evidence type="ECO:0000313" key="1">
    <source>
        <dbReference type="EMBL" id="CAE8737883.1"/>
    </source>
</evidence>
<comment type="caution">
    <text evidence="1">The sequence shown here is derived from an EMBL/GenBank/DDBJ whole genome shotgun (WGS) entry which is preliminary data.</text>
</comment>
<evidence type="ECO:0000313" key="2">
    <source>
        <dbReference type="Proteomes" id="UP000626109"/>
    </source>
</evidence>
<sequence length="430" mass="47169">MSGHLRIRRLWKPCCSSELTLSGVIVTIYDSTSYGPMFEKVPQQGPAGTHVSTYHATAGCLHALLAGLRGQPFDKYESMHQLLDDIKAVEPSSVVFNWEGCEDYRLQTFGGYRTVVLDLMKHILDKSHMIMCSDFSLNALLNDWSEPLLGPNPFIRLGEFSGRVRLHFDPEILAGCPSTQLRTVGELCGSGSVDVQCMPDTIAYAVDQSKTRSAAYQVAVLTHATNLDKFIDLRSEFPQVISTAGACKAAGHVMLHYPSGGIRLASAYHWSELVELDVSEERLIRVAESAHGKPYSAKLRAEISKCSSPESRSSMTKSLAKQFVESSSPCLHTPRRCKAEGVLEESAPVSPGSGLFSPVFEVEKVRNLERRPFAILGVSAKTLHLQSLETPSVMRVPSRSLHHQRPPTGIGVCPVARSQRPCPVARSLPL</sequence>